<comment type="caution">
    <text evidence="1">The sequence shown here is derived from an EMBL/GenBank/DDBJ whole genome shotgun (WGS) entry which is preliminary data.</text>
</comment>
<sequence length="260" mass="28903">MRTLSSTLESAQKAGSVKALVKLVLTYNSATYTYTNDRILGIKEAGDGSLQSLVMVLDNSDRVLTDIDLKGYKGVLSNGAITSAGEEYSACAPMWVLAQEFDSDPNKLTCTLNLVGICNLMAQDGAMLKYMPDEDDNKSVKTLVDKIASNDLDSFAHCQEYEVVWEEGYDDLADTYEPKDAFRVYPGNNRLSAINRLLDYTKNVMVAKADGKLHIFKPTTSGETYDYEYSLDRGQHQFFAKALRNRLTIPNKIRRANSGL</sequence>
<dbReference type="EMBL" id="BARS01003238">
    <property type="protein sequence ID" value="GAF79742.1"/>
    <property type="molecule type" value="Genomic_DNA"/>
</dbReference>
<protein>
    <submittedName>
        <fullName evidence="1">Uncharacterized protein</fullName>
    </submittedName>
</protein>
<evidence type="ECO:0000313" key="1">
    <source>
        <dbReference type="EMBL" id="GAF79742.1"/>
    </source>
</evidence>
<organism evidence="1">
    <name type="scientific">marine sediment metagenome</name>
    <dbReference type="NCBI Taxonomy" id="412755"/>
    <lineage>
        <taxon>unclassified sequences</taxon>
        <taxon>metagenomes</taxon>
        <taxon>ecological metagenomes</taxon>
    </lineage>
</organism>
<reference evidence="1" key="1">
    <citation type="journal article" date="2014" name="Front. Microbiol.">
        <title>High frequency of phylogenetically diverse reductive dehalogenase-homologous genes in deep subseafloor sedimentary metagenomes.</title>
        <authorList>
            <person name="Kawai M."/>
            <person name="Futagami T."/>
            <person name="Toyoda A."/>
            <person name="Takaki Y."/>
            <person name="Nishi S."/>
            <person name="Hori S."/>
            <person name="Arai W."/>
            <person name="Tsubouchi T."/>
            <person name="Morono Y."/>
            <person name="Uchiyama I."/>
            <person name="Ito T."/>
            <person name="Fujiyama A."/>
            <person name="Inagaki F."/>
            <person name="Takami H."/>
        </authorList>
    </citation>
    <scope>NUCLEOTIDE SEQUENCE</scope>
    <source>
        <strain evidence="1">Expedition CK06-06</strain>
    </source>
</reference>
<name>X0SUY1_9ZZZZ</name>
<gene>
    <name evidence="1" type="ORF">S01H1_06253</name>
</gene>
<dbReference type="AlphaFoldDB" id="X0SUY1"/>
<feature type="non-terminal residue" evidence="1">
    <location>
        <position position="260"/>
    </location>
</feature>
<accession>X0SUY1</accession>
<proteinExistence type="predicted"/>